<dbReference type="EMBL" id="AFCS01000947">
    <property type="protein sequence ID" value="EHC75650.1"/>
    <property type="molecule type" value="Genomic_DNA"/>
</dbReference>
<dbReference type="GO" id="GO:0033644">
    <property type="term" value="C:host cell membrane"/>
    <property type="evidence" value="ECO:0007669"/>
    <property type="project" value="InterPro"/>
</dbReference>
<gene>
    <name evidence="1" type="ORF">LTSEMON_4128</name>
</gene>
<evidence type="ECO:0000313" key="2">
    <source>
        <dbReference type="Proteomes" id="UP000003221"/>
    </source>
</evidence>
<dbReference type="PATRIC" id="fig|913242.3.peg.3562"/>
<dbReference type="NCBIfam" id="NF011906">
    <property type="entry name" value="PRK15379.1"/>
    <property type="match status" value="1"/>
</dbReference>
<comment type="caution">
    <text evidence="1">The sequence shown here is derived from an EMBL/GenBank/DDBJ whole genome shotgun (WGS) entry which is preliminary data.</text>
</comment>
<dbReference type="Gene3D" id="3.30.2440.10">
    <property type="entry name" value="Secreted effector protein SifA"/>
    <property type="match status" value="1"/>
</dbReference>
<dbReference type="AlphaFoldDB" id="G5Q758"/>
<name>G5Q758_SALMO</name>
<dbReference type="InterPro" id="IPR022747">
    <property type="entry name" value="SopD"/>
</dbReference>
<dbReference type="Proteomes" id="UP000003221">
    <property type="component" value="Unassembled WGS sequence"/>
</dbReference>
<sequence>MCCIDNAVQILSCSKPCLFNKKEGVERYILLRILNNINLKENIMPVTLSFGNHQNYTLNESRLAHLLSADKEKAIHMGGWDKVQDHFRAEKKDHALEVLHSIIHGQGRGEPGEMEVNVEDINKIYAFKRLQHLACPAHQDLFTIKMDASQTQFLLMVGDTMISQSNIKDILNISDDTVIESMSREERQLFLQICEVIGSKMTWHPELLQESISTLRKEVTSNAQIKVAVYEMMRPAEAPDHPLVEWQDLLTADEKSMLACINAGNFEPTTQFCKIGYQEVQGEVAFSMMHPCISYLLHSYSPFAEFKPTNSGFLKKKKLNQDYNDFLKKLNQDYNDYHAKKMFIDVILEKLYLTHERSLHIGKDGCSRNILLT</sequence>
<protein>
    <submittedName>
        <fullName evidence="1">SopD protein</fullName>
    </submittedName>
</protein>
<accession>G5Q758</accession>
<reference evidence="1 2" key="1">
    <citation type="journal article" date="2011" name="BMC Genomics">
        <title>Genome sequencing reveals diversification of virulence factor content and possible host adaptation in distinct subpopulations of Salmonella enterica.</title>
        <authorList>
            <person name="den Bakker H.C."/>
            <person name="Moreno Switt A.I."/>
            <person name="Govoni G."/>
            <person name="Cummings C.A."/>
            <person name="Ranieri M.L."/>
            <person name="Degoricija L."/>
            <person name="Hoelzer K."/>
            <person name="Rodriguez-Rivera L.D."/>
            <person name="Brown S."/>
            <person name="Bolchacova E."/>
            <person name="Furtado M.R."/>
            <person name="Wiedmann M."/>
        </authorList>
    </citation>
    <scope>NUCLEOTIDE SEQUENCE [LARGE SCALE GENOMIC DNA]</scope>
    <source>
        <strain evidence="1 2">S5-403</strain>
    </source>
</reference>
<dbReference type="Pfam" id="PF11047">
    <property type="entry name" value="SopD"/>
    <property type="match status" value="1"/>
</dbReference>
<evidence type="ECO:0000313" key="1">
    <source>
        <dbReference type="EMBL" id="EHC75650.1"/>
    </source>
</evidence>
<organism evidence="1 2">
    <name type="scientific">Salmonella enterica subsp. enterica serovar Montevideo str. S5-403</name>
    <dbReference type="NCBI Taxonomy" id="913242"/>
    <lineage>
        <taxon>Bacteria</taxon>
        <taxon>Pseudomonadati</taxon>
        <taxon>Pseudomonadota</taxon>
        <taxon>Gammaproteobacteria</taxon>
        <taxon>Enterobacterales</taxon>
        <taxon>Enterobacteriaceae</taxon>
        <taxon>Salmonella</taxon>
    </lineage>
</organism>
<proteinExistence type="predicted"/>